<dbReference type="NCBIfam" id="TIGR01065">
    <property type="entry name" value="hlyIII"/>
    <property type="match status" value="1"/>
</dbReference>
<dbReference type="Pfam" id="PF03006">
    <property type="entry name" value="HlyIII"/>
    <property type="match status" value="1"/>
</dbReference>
<evidence type="ECO:0000256" key="4">
    <source>
        <dbReference type="ARBA" id="ARBA00022692"/>
    </source>
</evidence>
<evidence type="ECO:0000256" key="3">
    <source>
        <dbReference type="ARBA" id="ARBA00022475"/>
    </source>
</evidence>
<dbReference type="InterPro" id="IPR004254">
    <property type="entry name" value="AdipoR/HlyIII-related"/>
</dbReference>
<feature type="transmembrane region" description="Helical" evidence="8">
    <location>
        <begin position="192"/>
        <end position="214"/>
    </location>
</feature>
<keyword evidence="3" id="KW-1003">Cell membrane</keyword>
<dbReference type="EMBL" id="BLZR01000001">
    <property type="protein sequence ID" value="GFP76896.1"/>
    <property type="molecule type" value="Genomic_DNA"/>
</dbReference>
<dbReference type="PANTHER" id="PTHR20855">
    <property type="entry name" value="ADIPOR/PROGESTIN RECEPTOR-RELATED"/>
    <property type="match status" value="1"/>
</dbReference>
<evidence type="ECO:0000313" key="9">
    <source>
        <dbReference type="EMBL" id="GFP76896.1"/>
    </source>
</evidence>
<proteinExistence type="inferred from homology"/>
<evidence type="ECO:0000256" key="7">
    <source>
        <dbReference type="PIRSR" id="PIRSR604254-1"/>
    </source>
</evidence>
<reference evidence="9 10" key="1">
    <citation type="submission" date="2020-07" db="EMBL/GenBank/DDBJ databases">
        <title>A new beta-1,3-glucan-decomposing anaerobic bacterium isolated from anoxic soil subjected to biological soil disinfestation.</title>
        <authorList>
            <person name="Ueki A."/>
            <person name="Tonouchi A."/>
        </authorList>
    </citation>
    <scope>NUCLEOTIDE SEQUENCE [LARGE SCALE GENOMIC DNA]</scope>
    <source>
        <strain evidence="9 10">TW1</strain>
    </source>
</reference>
<evidence type="ECO:0000256" key="1">
    <source>
        <dbReference type="ARBA" id="ARBA00004651"/>
    </source>
</evidence>
<evidence type="ECO:0000256" key="6">
    <source>
        <dbReference type="ARBA" id="ARBA00023136"/>
    </source>
</evidence>
<sequence>MIKYIREPVNSLTHFFGAIASFVGLVFMILKVIDVNDSLPSRLTGAIIFGLSLIFLYSASSIYHWSKSSANKLLMLRKFDHAMIFVLIAGTYTPICLGVLDGFLEVFVLSTVWILAIAGIFLKIFWFDCPRWLYTAFYIIMGWLALTFSAPLYRTLLMPGFIWLIIGGVLYTIGGIIYALKSPNISSKFGFHELFHIFVLLGSLSHFYLIYAFIL</sequence>
<name>A0A6V8SJG7_9CLOT</name>
<feature type="transmembrane region" description="Helical" evidence="8">
    <location>
        <begin position="39"/>
        <end position="58"/>
    </location>
</feature>
<keyword evidence="7" id="KW-0479">Metal-binding</keyword>
<protein>
    <recommendedName>
        <fullName evidence="11">Hemolysin</fullName>
    </recommendedName>
</protein>
<keyword evidence="6 8" id="KW-0472">Membrane</keyword>
<keyword evidence="4 8" id="KW-0812">Transmembrane</keyword>
<dbReference type="GO" id="GO:0140911">
    <property type="term" value="F:pore-forming activity"/>
    <property type="evidence" value="ECO:0007669"/>
    <property type="project" value="InterPro"/>
</dbReference>
<dbReference type="GO" id="GO:0005886">
    <property type="term" value="C:plasma membrane"/>
    <property type="evidence" value="ECO:0007669"/>
    <property type="project" value="UniProtKB-SubCell"/>
</dbReference>
<evidence type="ECO:0000256" key="5">
    <source>
        <dbReference type="ARBA" id="ARBA00022989"/>
    </source>
</evidence>
<accession>A0A6V8SJG7</accession>
<comment type="caution">
    <text evidence="9">The sequence shown here is derived from an EMBL/GenBank/DDBJ whole genome shotgun (WGS) entry which is preliminary data.</text>
</comment>
<comment type="subcellular location">
    <subcellularLocation>
        <location evidence="1">Cell membrane</location>
        <topology evidence="1">Multi-pass membrane protein</topology>
    </subcellularLocation>
</comment>
<feature type="binding site" evidence="7">
    <location>
        <position position="192"/>
    </location>
    <ligand>
        <name>Zn(2+)</name>
        <dbReference type="ChEBI" id="CHEBI:29105"/>
    </ligand>
</feature>
<feature type="binding site" evidence="7">
    <location>
        <position position="196"/>
    </location>
    <ligand>
        <name>Zn(2+)</name>
        <dbReference type="ChEBI" id="CHEBI:29105"/>
    </ligand>
</feature>
<feature type="binding site" evidence="7">
    <location>
        <position position="64"/>
    </location>
    <ligand>
        <name>Zn(2+)</name>
        <dbReference type="ChEBI" id="CHEBI:29105"/>
    </ligand>
</feature>
<gene>
    <name evidence="9" type="ORF">bsdtw1_03006</name>
</gene>
<dbReference type="PANTHER" id="PTHR20855:SF3">
    <property type="entry name" value="LD03007P"/>
    <property type="match status" value="1"/>
</dbReference>
<keyword evidence="10" id="KW-1185">Reference proteome</keyword>
<comment type="similarity">
    <text evidence="2">Belongs to the UPF0073 (Hly-III) family.</text>
</comment>
<dbReference type="InterPro" id="IPR005744">
    <property type="entry name" value="Hy-lIII"/>
</dbReference>
<feature type="transmembrane region" description="Helical" evidence="8">
    <location>
        <begin position="79"/>
        <end position="100"/>
    </location>
</feature>
<dbReference type="Proteomes" id="UP000580568">
    <property type="component" value="Unassembled WGS sequence"/>
</dbReference>
<organism evidence="9 10">
    <name type="scientific">Clostridium fungisolvens</name>
    <dbReference type="NCBI Taxonomy" id="1604897"/>
    <lineage>
        <taxon>Bacteria</taxon>
        <taxon>Bacillati</taxon>
        <taxon>Bacillota</taxon>
        <taxon>Clostridia</taxon>
        <taxon>Eubacteriales</taxon>
        <taxon>Clostridiaceae</taxon>
        <taxon>Clostridium</taxon>
    </lineage>
</organism>
<keyword evidence="5 8" id="KW-1133">Transmembrane helix</keyword>
<feature type="transmembrane region" description="Helical" evidence="8">
    <location>
        <begin position="12"/>
        <end position="33"/>
    </location>
</feature>
<feature type="transmembrane region" description="Helical" evidence="8">
    <location>
        <begin position="106"/>
        <end position="125"/>
    </location>
</feature>
<evidence type="ECO:0000256" key="2">
    <source>
        <dbReference type="ARBA" id="ARBA00008488"/>
    </source>
</evidence>
<keyword evidence="7" id="KW-0862">Zinc</keyword>
<dbReference type="RefSeq" id="WP_183278297.1">
    <property type="nucleotide sequence ID" value="NZ_BLZR01000001.1"/>
</dbReference>
<evidence type="ECO:0008006" key="11">
    <source>
        <dbReference type="Google" id="ProtNLM"/>
    </source>
</evidence>
<feature type="transmembrane region" description="Helical" evidence="8">
    <location>
        <begin position="132"/>
        <end position="154"/>
    </location>
</feature>
<feature type="transmembrane region" description="Helical" evidence="8">
    <location>
        <begin position="160"/>
        <end position="180"/>
    </location>
</feature>
<dbReference type="AlphaFoldDB" id="A0A6V8SJG7"/>
<evidence type="ECO:0000256" key="8">
    <source>
        <dbReference type="SAM" id="Phobius"/>
    </source>
</evidence>
<evidence type="ECO:0000313" key="10">
    <source>
        <dbReference type="Proteomes" id="UP000580568"/>
    </source>
</evidence>
<dbReference type="GO" id="GO:0046872">
    <property type="term" value="F:metal ion binding"/>
    <property type="evidence" value="ECO:0007669"/>
    <property type="project" value="UniProtKB-KW"/>
</dbReference>